<dbReference type="GeneID" id="87834800"/>
<organism evidence="6 7">
    <name type="scientific">Chaetomium fimeti</name>
    <dbReference type="NCBI Taxonomy" id="1854472"/>
    <lineage>
        <taxon>Eukaryota</taxon>
        <taxon>Fungi</taxon>
        <taxon>Dikarya</taxon>
        <taxon>Ascomycota</taxon>
        <taxon>Pezizomycotina</taxon>
        <taxon>Sordariomycetes</taxon>
        <taxon>Sordariomycetidae</taxon>
        <taxon>Sordariales</taxon>
        <taxon>Chaetomiaceae</taxon>
        <taxon>Chaetomium</taxon>
    </lineage>
</organism>
<dbReference type="SUPFAM" id="SSF55729">
    <property type="entry name" value="Acyl-CoA N-acyltransferases (Nat)"/>
    <property type="match status" value="1"/>
</dbReference>
<dbReference type="Pfam" id="PF13302">
    <property type="entry name" value="Acetyltransf_3"/>
    <property type="match status" value="1"/>
</dbReference>
<evidence type="ECO:0000256" key="3">
    <source>
        <dbReference type="ARBA" id="ARBA00023315"/>
    </source>
</evidence>
<dbReference type="Proteomes" id="UP001278766">
    <property type="component" value="Unassembled WGS sequence"/>
</dbReference>
<evidence type="ECO:0000256" key="2">
    <source>
        <dbReference type="ARBA" id="ARBA00022679"/>
    </source>
</evidence>
<reference evidence="6" key="2">
    <citation type="submission" date="2023-06" db="EMBL/GenBank/DDBJ databases">
        <authorList>
            <consortium name="Lawrence Berkeley National Laboratory"/>
            <person name="Haridas S."/>
            <person name="Hensen N."/>
            <person name="Bonometti L."/>
            <person name="Westerberg I."/>
            <person name="Brannstrom I.O."/>
            <person name="Guillou S."/>
            <person name="Cros-Aarteil S."/>
            <person name="Calhoun S."/>
            <person name="Kuo A."/>
            <person name="Mondo S."/>
            <person name="Pangilinan J."/>
            <person name="Riley R."/>
            <person name="Labutti K."/>
            <person name="Andreopoulos B."/>
            <person name="Lipzen A."/>
            <person name="Chen C."/>
            <person name="Yanf M."/>
            <person name="Daum C."/>
            <person name="Ng V."/>
            <person name="Clum A."/>
            <person name="Steindorff A."/>
            <person name="Ohm R."/>
            <person name="Martin F."/>
            <person name="Silar P."/>
            <person name="Natvig D."/>
            <person name="Lalanne C."/>
            <person name="Gautier V."/>
            <person name="Ament-Velasquez S.L."/>
            <person name="Kruys A."/>
            <person name="Hutchinson M.I."/>
            <person name="Powell A.J."/>
            <person name="Barry K."/>
            <person name="Miller A.N."/>
            <person name="Grigoriev I.V."/>
            <person name="Debuchy R."/>
            <person name="Gladieux P."/>
            <person name="Thoren M.H."/>
            <person name="Johannesson H."/>
        </authorList>
    </citation>
    <scope>NUCLEOTIDE SEQUENCE</scope>
    <source>
        <strain evidence="6">CBS 168.71</strain>
    </source>
</reference>
<proteinExistence type="inferred from homology"/>
<dbReference type="InterPro" id="IPR039135">
    <property type="entry name" value="NAT9-like"/>
</dbReference>
<dbReference type="AlphaFoldDB" id="A0AAE0HI38"/>
<protein>
    <submittedName>
        <fullName evidence="6">GNAT domain-containing protein</fullName>
    </submittedName>
</protein>
<dbReference type="Gene3D" id="3.40.630.30">
    <property type="match status" value="1"/>
</dbReference>
<dbReference type="InterPro" id="IPR000182">
    <property type="entry name" value="GNAT_dom"/>
</dbReference>
<dbReference type="PANTHER" id="PTHR13256:SF16">
    <property type="entry name" value="ALPHA_BETA-TUBULIN-N-ACETYLTRANSFERASE 9"/>
    <property type="match status" value="1"/>
</dbReference>
<evidence type="ECO:0000256" key="1">
    <source>
        <dbReference type="ARBA" id="ARBA00009342"/>
    </source>
</evidence>
<comment type="similarity">
    <text evidence="1">Belongs to the acetyltransferase family. GNAT subfamily.</text>
</comment>
<keyword evidence="2" id="KW-0808">Transferase</keyword>
<keyword evidence="3" id="KW-0012">Acyltransferase</keyword>
<keyword evidence="7" id="KW-1185">Reference proteome</keyword>
<name>A0AAE0HI38_9PEZI</name>
<feature type="region of interest" description="Disordered" evidence="4">
    <location>
        <begin position="73"/>
        <end position="95"/>
    </location>
</feature>
<accession>A0AAE0HI38</accession>
<dbReference type="RefSeq" id="XP_062660493.1">
    <property type="nucleotide sequence ID" value="XM_062797852.1"/>
</dbReference>
<evidence type="ECO:0000313" key="7">
    <source>
        <dbReference type="Proteomes" id="UP001278766"/>
    </source>
</evidence>
<gene>
    <name evidence="6" type="ORF">B0H64DRAFT_115063</name>
</gene>
<feature type="domain" description="N-acetyltransferase" evidence="5">
    <location>
        <begin position="13"/>
        <end position="214"/>
    </location>
</feature>
<evidence type="ECO:0000313" key="6">
    <source>
        <dbReference type="EMBL" id="KAK3296979.1"/>
    </source>
</evidence>
<sequence length="264" mass="29586">MRHNESTAVSTTRVLLVPYDGRHVPTYHTWMEDPAIQEATASEPLTLEEEHENQESWRASHDKLTFIVCEPLPTSTTTTTSSSKDTPVQAGEADSPERMVGDINLFLYPYEDEGEDDEDEYDDDGAHPTGTPTFCVGEVDIMIAGQQHRGKGLGRAAVRAFLHYLGRNVGRIMREYAADKDMMPDAAPGLKLLMAKINRGNEGSLALFRSLGFEQEGEVNYFGEVKLVFRRLDTLAAEEPEGYAELVYSREQSQDGKQQHEEQQ</sequence>
<dbReference type="InterPro" id="IPR016181">
    <property type="entry name" value="Acyl_CoA_acyltransferase"/>
</dbReference>
<dbReference type="GO" id="GO:0008080">
    <property type="term" value="F:N-acetyltransferase activity"/>
    <property type="evidence" value="ECO:0007669"/>
    <property type="project" value="InterPro"/>
</dbReference>
<evidence type="ECO:0000259" key="5">
    <source>
        <dbReference type="Pfam" id="PF13302"/>
    </source>
</evidence>
<feature type="compositionally biased region" description="Low complexity" evidence="4">
    <location>
        <begin position="74"/>
        <end position="83"/>
    </location>
</feature>
<dbReference type="PANTHER" id="PTHR13256">
    <property type="entry name" value="N-ACETYLTRANSFERASE 9"/>
    <property type="match status" value="1"/>
</dbReference>
<reference evidence="6" key="1">
    <citation type="journal article" date="2023" name="Mol. Phylogenet. Evol.">
        <title>Genome-scale phylogeny and comparative genomics of the fungal order Sordariales.</title>
        <authorList>
            <person name="Hensen N."/>
            <person name="Bonometti L."/>
            <person name="Westerberg I."/>
            <person name="Brannstrom I.O."/>
            <person name="Guillou S."/>
            <person name="Cros-Aarteil S."/>
            <person name="Calhoun S."/>
            <person name="Haridas S."/>
            <person name="Kuo A."/>
            <person name="Mondo S."/>
            <person name="Pangilinan J."/>
            <person name="Riley R."/>
            <person name="LaButti K."/>
            <person name="Andreopoulos B."/>
            <person name="Lipzen A."/>
            <person name="Chen C."/>
            <person name="Yan M."/>
            <person name="Daum C."/>
            <person name="Ng V."/>
            <person name="Clum A."/>
            <person name="Steindorff A."/>
            <person name="Ohm R.A."/>
            <person name="Martin F."/>
            <person name="Silar P."/>
            <person name="Natvig D.O."/>
            <person name="Lalanne C."/>
            <person name="Gautier V."/>
            <person name="Ament-Velasquez S.L."/>
            <person name="Kruys A."/>
            <person name="Hutchinson M.I."/>
            <person name="Powell A.J."/>
            <person name="Barry K."/>
            <person name="Miller A.N."/>
            <person name="Grigoriev I.V."/>
            <person name="Debuchy R."/>
            <person name="Gladieux P."/>
            <person name="Hiltunen Thoren M."/>
            <person name="Johannesson H."/>
        </authorList>
    </citation>
    <scope>NUCLEOTIDE SEQUENCE</scope>
    <source>
        <strain evidence="6">CBS 168.71</strain>
    </source>
</reference>
<evidence type="ECO:0000256" key="4">
    <source>
        <dbReference type="SAM" id="MobiDB-lite"/>
    </source>
</evidence>
<comment type="caution">
    <text evidence="6">The sequence shown here is derived from an EMBL/GenBank/DDBJ whole genome shotgun (WGS) entry which is preliminary data.</text>
</comment>
<dbReference type="EMBL" id="JAUEPN010000003">
    <property type="protein sequence ID" value="KAK3296979.1"/>
    <property type="molecule type" value="Genomic_DNA"/>
</dbReference>